<evidence type="ECO:0000259" key="1">
    <source>
        <dbReference type="PROSITE" id="PS51301"/>
    </source>
</evidence>
<reference evidence="2 3" key="1">
    <citation type="submission" date="2019-09" db="EMBL/GenBank/DDBJ databases">
        <title>Nitrincola iocasae sp. nov., a bacterium isolated from the sediment collected at a cold seep field in South China Sea.</title>
        <authorList>
            <person name="Zhang H."/>
            <person name="Wang H."/>
            <person name="Li C."/>
        </authorList>
    </citation>
    <scope>NUCLEOTIDE SEQUENCE [LARGE SCALE GENOMIC DNA]</scope>
    <source>
        <strain evidence="2 3">KXZD1103</strain>
    </source>
</reference>
<dbReference type="InterPro" id="IPR018004">
    <property type="entry name" value="KilA/APSES_HTH"/>
</dbReference>
<dbReference type="SMART" id="SM01252">
    <property type="entry name" value="KilA-N"/>
    <property type="match status" value="1"/>
</dbReference>
<sequence length="282" mass="32307">MTKPKLQVLDHAISTTTKEGIEYINITDIAKYKNPSRVGDIIRNWLRNRNTIEFIGIWEQLNNPDFNYVEFDVIKKEAGLNSFTLSPKEWIAKTNAIGLISKQGRYAGTFAQKDIAFEFASWISVAFKLYLIKEFQRLKEQEFQQLGWDIKRNLAKVNYSIHTDAVKENLIPDTLSSAQISYVYADEADLLNMALFGVTAKKWRDANPDLQGNMRDHANVHQLVCLANLESMNAHFIQEGMYQSERLQKLNELAIRQMRILTRNEMALQTLSGGNAENGALE</sequence>
<dbReference type="KEGG" id="nik:F5I99_01710"/>
<protein>
    <submittedName>
        <fullName evidence="2">KilA-N domain-containing protein</fullName>
    </submittedName>
</protein>
<dbReference type="Pfam" id="PF04383">
    <property type="entry name" value="KilA-N"/>
    <property type="match status" value="1"/>
</dbReference>
<dbReference type="Proteomes" id="UP000325606">
    <property type="component" value="Chromosome"/>
</dbReference>
<dbReference type="AlphaFoldDB" id="A0A5J6LAB2"/>
<keyword evidence="3" id="KW-1185">Reference proteome</keyword>
<evidence type="ECO:0000313" key="3">
    <source>
        <dbReference type="Proteomes" id="UP000325606"/>
    </source>
</evidence>
<gene>
    <name evidence="2" type="ORF">F5I99_01710</name>
</gene>
<feature type="domain" description="KilA-N" evidence="1">
    <location>
        <begin position="2"/>
        <end position="138"/>
    </location>
</feature>
<dbReference type="InterPro" id="IPR017880">
    <property type="entry name" value="KilA_N"/>
</dbReference>
<proteinExistence type="predicted"/>
<dbReference type="PROSITE" id="PS51301">
    <property type="entry name" value="KILA_N"/>
    <property type="match status" value="1"/>
</dbReference>
<dbReference type="EMBL" id="CP044222">
    <property type="protein sequence ID" value="QEW05311.1"/>
    <property type="molecule type" value="Genomic_DNA"/>
</dbReference>
<accession>A0A5J6LAB2</accession>
<evidence type="ECO:0000313" key="2">
    <source>
        <dbReference type="EMBL" id="QEW05311.1"/>
    </source>
</evidence>
<dbReference type="RefSeq" id="WP_151053358.1">
    <property type="nucleotide sequence ID" value="NZ_CP044222.1"/>
</dbReference>
<name>A0A5J6LAB2_9GAMM</name>
<organism evidence="2 3">
    <name type="scientific">Nitrincola iocasae</name>
    <dbReference type="NCBI Taxonomy" id="2614693"/>
    <lineage>
        <taxon>Bacteria</taxon>
        <taxon>Pseudomonadati</taxon>
        <taxon>Pseudomonadota</taxon>
        <taxon>Gammaproteobacteria</taxon>
        <taxon>Oceanospirillales</taxon>
        <taxon>Oceanospirillaceae</taxon>
        <taxon>Nitrincola</taxon>
    </lineage>
</organism>